<dbReference type="OrthoDB" id="9782855at2"/>
<evidence type="ECO:0000313" key="2">
    <source>
        <dbReference type="Proteomes" id="UP000320735"/>
    </source>
</evidence>
<accession>A0A5C6B0A1</accession>
<dbReference type="GO" id="GO:0032259">
    <property type="term" value="P:methylation"/>
    <property type="evidence" value="ECO:0007669"/>
    <property type="project" value="UniProtKB-KW"/>
</dbReference>
<dbReference type="SUPFAM" id="SSF53335">
    <property type="entry name" value="S-adenosyl-L-methionine-dependent methyltransferases"/>
    <property type="match status" value="1"/>
</dbReference>
<evidence type="ECO:0000313" key="1">
    <source>
        <dbReference type="EMBL" id="TWU05197.1"/>
    </source>
</evidence>
<dbReference type="FunFam" id="3.40.50.150:FF:000554">
    <property type="entry name" value="Cation-transporting ATPase"/>
    <property type="match status" value="1"/>
</dbReference>
<proteinExistence type="predicted"/>
<keyword evidence="2" id="KW-1185">Reference proteome</keyword>
<organism evidence="1 2">
    <name type="scientific">Symmachiella macrocystis</name>
    <dbReference type="NCBI Taxonomy" id="2527985"/>
    <lineage>
        <taxon>Bacteria</taxon>
        <taxon>Pseudomonadati</taxon>
        <taxon>Planctomycetota</taxon>
        <taxon>Planctomycetia</taxon>
        <taxon>Planctomycetales</taxon>
        <taxon>Planctomycetaceae</taxon>
        <taxon>Symmachiella</taxon>
    </lineage>
</organism>
<dbReference type="CDD" id="cd02440">
    <property type="entry name" value="AdoMet_MTases"/>
    <property type="match status" value="1"/>
</dbReference>
<dbReference type="PANTHER" id="PTHR43832">
    <property type="match status" value="1"/>
</dbReference>
<keyword evidence="1" id="KW-0489">Methyltransferase</keyword>
<dbReference type="RefSeq" id="WP_146374294.1">
    <property type="nucleotide sequence ID" value="NZ_SJPP01000004.1"/>
</dbReference>
<dbReference type="EC" id="2.1.1.79" evidence="1"/>
<dbReference type="Pfam" id="PF02353">
    <property type="entry name" value="CMAS"/>
    <property type="match status" value="1"/>
</dbReference>
<gene>
    <name evidence="1" type="primary">cfa_2</name>
    <name evidence="1" type="ORF">CA54_58850</name>
</gene>
<dbReference type="GO" id="GO:0008825">
    <property type="term" value="F:cyclopropane-fatty-acyl-phospholipid synthase activity"/>
    <property type="evidence" value="ECO:0007669"/>
    <property type="project" value="UniProtKB-EC"/>
</dbReference>
<keyword evidence="1" id="KW-0808">Transferase</keyword>
<name>A0A5C6B0A1_9PLAN</name>
<comment type="caution">
    <text evidence="1">The sequence shown here is derived from an EMBL/GenBank/DDBJ whole genome shotgun (WGS) entry which is preliminary data.</text>
</comment>
<dbReference type="EMBL" id="SJPP01000004">
    <property type="protein sequence ID" value="TWU05197.1"/>
    <property type="molecule type" value="Genomic_DNA"/>
</dbReference>
<dbReference type="Gene3D" id="3.40.50.150">
    <property type="entry name" value="Vaccinia Virus protein VP39"/>
    <property type="match status" value="1"/>
</dbReference>
<protein>
    <submittedName>
        <fullName evidence="1">Cyclopropane-fatty-acyl-phospholipid synthase</fullName>
        <ecNumber evidence="1">2.1.1.79</ecNumber>
    </submittedName>
</protein>
<reference evidence="1 2" key="1">
    <citation type="submission" date="2019-02" db="EMBL/GenBank/DDBJ databases">
        <title>Deep-cultivation of Planctomycetes and their phenomic and genomic characterization uncovers novel biology.</title>
        <authorList>
            <person name="Wiegand S."/>
            <person name="Jogler M."/>
            <person name="Boedeker C."/>
            <person name="Pinto D."/>
            <person name="Vollmers J."/>
            <person name="Rivas-Marin E."/>
            <person name="Kohn T."/>
            <person name="Peeters S.H."/>
            <person name="Heuer A."/>
            <person name="Rast P."/>
            <person name="Oberbeckmann S."/>
            <person name="Bunk B."/>
            <person name="Jeske O."/>
            <person name="Meyerdierks A."/>
            <person name="Storesund J.E."/>
            <person name="Kallscheuer N."/>
            <person name="Luecker S."/>
            <person name="Lage O.M."/>
            <person name="Pohl T."/>
            <person name="Merkel B.J."/>
            <person name="Hornburger P."/>
            <person name="Mueller R.-W."/>
            <person name="Bruemmer F."/>
            <person name="Labrenz M."/>
            <person name="Spormann A.M."/>
            <person name="Op Den Camp H."/>
            <person name="Overmann J."/>
            <person name="Amann R."/>
            <person name="Jetten M.S.M."/>
            <person name="Mascher T."/>
            <person name="Medema M.H."/>
            <person name="Devos D.P."/>
            <person name="Kaster A.-K."/>
            <person name="Ovreas L."/>
            <person name="Rohde M."/>
            <person name="Galperin M.Y."/>
            <person name="Jogler C."/>
        </authorList>
    </citation>
    <scope>NUCLEOTIDE SEQUENCE [LARGE SCALE GENOMIC DNA]</scope>
    <source>
        <strain evidence="1 2">CA54</strain>
    </source>
</reference>
<dbReference type="AlphaFoldDB" id="A0A5C6B0A1"/>
<dbReference type="InterPro" id="IPR029063">
    <property type="entry name" value="SAM-dependent_MTases_sf"/>
</dbReference>
<sequence length="352" mass="41365">MTLFVVNNALDAIERGYVPDAATRYGIRRLLKQRLQVEDRGTCEDQQARQDLFMKSAARGPIAPLPEKANQQHYEVPAEFFNHVLGKHLKYSCCYWPAGVTSLDEAEQLALEMTSVRADIRDGMHVLDLGCGWGSLSLWIAETFPNCEVTAVSNSALQRRFIEQRLQTRGLTNVRVLTADMNSFEIEDRFDRVVSVEMFEHMRNHRELLRRISTWLKPDGKLFVHLFCHRHLTYSFQTEGSQNWMGRHFFTGGIMPSEDLLLRYQDDLSVEQQWRWNGRHYEKTCRAWLTKLDACRDDVMPLLNKTYGTAESHKWFMRWRLFFMACEELFAYHSGNQWWVAHYLFAKHDRAQ</sequence>
<dbReference type="Proteomes" id="UP000320735">
    <property type="component" value="Unassembled WGS sequence"/>
</dbReference>
<dbReference type="PANTHER" id="PTHR43832:SF1">
    <property type="entry name" value="S-ADENOSYL-L-METHIONINE-DEPENDENT METHYLTRANSFERASES SUPERFAMILY PROTEIN"/>
    <property type="match status" value="1"/>
</dbReference>